<evidence type="ECO:0000313" key="1">
    <source>
        <dbReference type="EMBL" id="NBE51971.1"/>
    </source>
</evidence>
<dbReference type="RefSeq" id="WP_161696460.1">
    <property type="nucleotide sequence ID" value="NZ_JAAAHS010000061.1"/>
</dbReference>
<dbReference type="Proteomes" id="UP000598297">
    <property type="component" value="Unassembled WGS sequence"/>
</dbReference>
<dbReference type="OrthoDB" id="4241903at2"/>
<reference evidence="1" key="1">
    <citation type="submission" date="2020-01" db="EMBL/GenBank/DDBJ databases">
        <title>Whole-genome analyses of novel actinobacteria.</title>
        <authorList>
            <person name="Sahin N."/>
        </authorList>
    </citation>
    <scope>NUCLEOTIDE SEQUENCE</scope>
    <source>
        <strain evidence="1">YC537</strain>
    </source>
</reference>
<accession>A0A964UMV4</accession>
<keyword evidence="2" id="KW-1185">Reference proteome</keyword>
<evidence type="ECO:0000313" key="2">
    <source>
        <dbReference type="Proteomes" id="UP000598297"/>
    </source>
</evidence>
<gene>
    <name evidence="1" type="ORF">GUY60_11155</name>
</gene>
<organism evidence="1 2">
    <name type="scientific">Streptomyces boluensis</name>
    <dbReference type="NCBI Taxonomy" id="1775135"/>
    <lineage>
        <taxon>Bacteria</taxon>
        <taxon>Bacillati</taxon>
        <taxon>Actinomycetota</taxon>
        <taxon>Actinomycetes</taxon>
        <taxon>Kitasatosporales</taxon>
        <taxon>Streptomycetaceae</taxon>
        <taxon>Streptomyces</taxon>
    </lineage>
</organism>
<sequence length="110" mass="12498">MLISEGEHHAKTALGFTYYKFFHRADWCSDGQNVLGVHYREHRLDKVSSHAVWKGLTENSVTPSPARDVRSRMRGHFENCTPIGCISDTHPWVELNLRGDGFWSPASGEN</sequence>
<dbReference type="EMBL" id="JAAAHS010000061">
    <property type="protein sequence ID" value="NBE51971.1"/>
    <property type="molecule type" value="Genomic_DNA"/>
</dbReference>
<comment type="caution">
    <text evidence="1">The sequence shown here is derived from an EMBL/GenBank/DDBJ whole genome shotgun (WGS) entry which is preliminary data.</text>
</comment>
<protein>
    <submittedName>
        <fullName evidence="1">Uncharacterized protein</fullName>
    </submittedName>
</protein>
<dbReference type="AlphaFoldDB" id="A0A964UMV4"/>
<name>A0A964UMV4_9ACTN</name>
<proteinExistence type="predicted"/>